<proteinExistence type="predicted"/>
<comment type="caution">
    <text evidence="2">The sequence shown here is derived from an EMBL/GenBank/DDBJ whole genome shotgun (WGS) entry which is preliminary data.</text>
</comment>
<reference evidence="2 3" key="1">
    <citation type="journal article" date="2020" name="Nature">
        <title>Six reference-quality genomes reveal evolution of bat adaptations.</title>
        <authorList>
            <person name="Jebb D."/>
            <person name="Huang Z."/>
            <person name="Pippel M."/>
            <person name="Hughes G.M."/>
            <person name="Lavrichenko K."/>
            <person name="Devanna P."/>
            <person name="Winkler S."/>
            <person name="Jermiin L.S."/>
            <person name="Skirmuntt E.C."/>
            <person name="Katzourakis A."/>
            <person name="Burkitt-Gray L."/>
            <person name="Ray D.A."/>
            <person name="Sullivan K.A.M."/>
            <person name="Roscito J.G."/>
            <person name="Kirilenko B.M."/>
            <person name="Davalos L.M."/>
            <person name="Corthals A.P."/>
            <person name="Power M.L."/>
            <person name="Jones G."/>
            <person name="Ransome R.D."/>
            <person name="Dechmann D.K.N."/>
            <person name="Locatelli A.G."/>
            <person name="Puechmaille S.J."/>
            <person name="Fedrigo O."/>
            <person name="Jarvis E.D."/>
            <person name="Hiller M."/>
            <person name="Vernes S.C."/>
            <person name="Myers E.W."/>
            <person name="Teeling E.C."/>
        </authorList>
    </citation>
    <scope>NUCLEOTIDE SEQUENCE [LARGE SCALE GENOMIC DNA]</scope>
    <source>
        <strain evidence="2">Bat1K_MPI-CBG_1</strain>
    </source>
</reference>
<feature type="compositionally biased region" description="Pro residues" evidence="1">
    <location>
        <begin position="100"/>
        <end position="110"/>
    </location>
</feature>
<feature type="region of interest" description="Disordered" evidence="1">
    <location>
        <begin position="68"/>
        <end position="110"/>
    </location>
</feature>
<name>A0A834A7R7_9CHIR</name>
<evidence type="ECO:0000313" key="2">
    <source>
        <dbReference type="EMBL" id="KAF6104566.1"/>
    </source>
</evidence>
<gene>
    <name evidence="2" type="ORF">HJG60_012322</name>
</gene>
<sequence>MEEQARTCGSTWEPSKDKDHPDSPWSWIPIMRDPGWIRNVWSSNINAWRGEPPPPDVGERWGRRSWEFFSKSAPRQESPESDSRQKDDRRAEQELCFPGQGPPAPLGSRR</sequence>
<dbReference type="Proteomes" id="UP000664940">
    <property type="component" value="Unassembled WGS sequence"/>
</dbReference>
<protein>
    <submittedName>
        <fullName evidence="2">Lipin 1</fullName>
    </submittedName>
</protein>
<evidence type="ECO:0000313" key="3">
    <source>
        <dbReference type="Proteomes" id="UP000664940"/>
    </source>
</evidence>
<organism evidence="2 3">
    <name type="scientific">Phyllostomus discolor</name>
    <name type="common">pale spear-nosed bat</name>
    <dbReference type="NCBI Taxonomy" id="89673"/>
    <lineage>
        <taxon>Eukaryota</taxon>
        <taxon>Metazoa</taxon>
        <taxon>Chordata</taxon>
        <taxon>Craniata</taxon>
        <taxon>Vertebrata</taxon>
        <taxon>Euteleostomi</taxon>
        <taxon>Mammalia</taxon>
        <taxon>Eutheria</taxon>
        <taxon>Laurasiatheria</taxon>
        <taxon>Chiroptera</taxon>
        <taxon>Yangochiroptera</taxon>
        <taxon>Phyllostomidae</taxon>
        <taxon>Phyllostominae</taxon>
        <taxon>Phyllostomus</taxon>
    </lineage>
</organism>
<feature type="compositionally biased region" description="Basic and acidic residues" evidence="1">
    <location>
        <begin position="77"/>
        <end position="93"/>
    </location>
</feature>
<feature type="region of interest" description="Disordered" evidence="1">
    <location>
        <begin position="1"/>
        <end position="29"/>
    </location>
</feature>
<dbReference type="EMBL" id="JABVXQ010000006">
    <property type="protein sequence ID" value="KAF6104566.1"/>
    <property type="molecule type" value="Genomic_DNA"/>
</dbReference>
<accession>A0A834A7R7</accession>
<evidence type="ECO:0000256" key="1">
    <source>
        <dbReference type="SAM" id="MobiDB-lite"/>
    </source>
</evidence>
<dbReference type="AlphaFoldDB" id="A0A834A7R7"/>